<comment type="function">
    <text evidence="9">Structural component of the gap junctions.</text>
</comment>
<reference evidence="13" key="1">
    <citation type="submission" date="2016-06" db="UniProtKB">
        <authorList>
            <consortium name="WormBaseParasite"/>
        </authorList>
    </citation>
    <scope>IDENTIFICATION</scope>
</reference>
<organism evidence="13">
    <name type="scientific">Echinostoma caproni</name>
    <dbReference type="NCBI Taxonomy" id="27848"/>
    <lineage>
        <taxon>Eukaryota</taxon>
        <taxon>Metazoa</taxon>
        <taxon>Spiralia</taxon>
        <taxon>Lophotrochozoa</taxon>
        <taxon>Platyhelminthes</taxon>
        <taxon>Trematoda</taxon>
        <taxon>Digenea</taxon>
        <taxon>Plagiorchiida</taxon>
        <taxon>Echinostomata</taxon>
        <taxon>Echinostomatoidea</taxon>
        <taxon>Echinostomatidae</taxon>
        <taxon>Echinostoma</taxon>
    </lineage>
</organism>
<evidence type="ECO:0000313" key="12">
    <source>
        <dbReference type="Proteomes" id="UP000272942"/>
    </source>
</evidence>
<evidence type="ECO:0000256" key="10">
    <source>
        <dbReference type="SAM" id="MobiDB-lite"/>
    </source>
</evidence>
<sequence>MFLEKIYIFLWFWHVTIAMITVLSLLIWLHRVFLIRSRMHFILSYLRPLDPNPAKFRLDWEKHDREFVDSYLGYDGLFIIRLISANCGGMLAGELVYSLWQDFRNPRPPTAEKCGGTVNREHTCGCFTMPVHENAPDWSVPPVPGDYQPVARESSFWRTMDSMPNHRSQFTRGHLSPSFSRRKYIMVKRDTTQSFHTDSQHKFLPSGLKHAPLGADPDQSTHSTATNMSTGQNFQNGQLNDDIV</sequence>
<comment type="caution">
    <text evidence="9">Lacks conserved residue(s) required for the propagation of feature annotation.</text>
</comment>
<dbReference type="PROSITE" id="PS51013">
    <property type="entry name" value="PANNEXIN"/>
    <property type="match status" value="1"/>
</dbReference>
<evidence type="ECO:0000256" key="6">
    <source>
        <dbReference type="ARBA" id="ARBA00023065"/>
    </source>
</evidence>
<dbReference type="PANTHER" id="PTHR11893">
    <property type="entry name" value="INNEXIN"/>
    <property type="match status" value="1"/>
</dbReference>
<keyword evidence="4 9" id="KW-0812">Transmembrane</keyword>
<keyword evidence="7 9" id="KW-0472">Membrane</keyword>
<evidence type="ECO:0000313" key="13">
    <source>
        <dbReference type="WBParaSite" id="ECPE_0000908101-mRNA-1"/>
    </source>
</evidence>
<reference evidence="11 12" key="2">
    <citation type="submission" date="2018-11" db="EMBL/GenBank/DDBJ databases">
        <authorList>
            <consortium name="Pathogen Informatics"/>
        </authorList>
    </citation>
    <scope>NUCLEOTIDE SEQUENCE [LARGE SCALE GENOMIC DNA]</scope>
    <source>
        <strain evidence="11 12">Egypt</strain>
    </source>
</reference>
<evidence type="ECO:0000256" key="2">
    <source>
        <dbReference type="ARBA" id="ARBA00022448"/>
    </source>
</evidence>
<evidence type="ECO:0000256" key="4">
    <source>
        <dbReference type="ARBA" id="ARBA00022692"/>
    </source>
</evidence>
<dbReference type="Pfam" id="PF00876">
    <property type="entry name" value="Innexin"/>
    <property type="match status" value="1"/>
</dbReference>
<keyword evidence="12" id="KW-1185">Reference proteome</keyword>
<feature type="region of interest" description="Disordered" evidence="10">
    <location>
        <begin position="196"/>
        <end position="244"/>
    </location>
</feature>
<dbReference type="OrthoDB" id="5867527at2759"/>
<dbReference type="InterPro" id="IPR000990">
    <property type="entry name" value="Innexin"/>
</dbReference>
<evidence type="ECO:0000313" key="11">
    <source>
        <dbReference type="EMBL" id="VDP84680.1"/>
    </source>
</evidence>
<accession>A0A183AQ18</accession>
<gene>
    <name evidence="9" type="primary">inx</name>
    <name evidence="11" type="ORF">ECPE_LOCUS9053</name>
</gene>
<comment type="subcellular location">
    <subcellularLocation>
        <location evidence="1 9">Cell membrane</location>
        <topology evidence="1 9">Multi-pass membrane protein</topology>
    </subcellularLocation>
</comment>
<evidence type="ECO:0000256" key="5">
    <source>
        <dbReference type="ARBA" id="ARBA00022989"/>
    </source>
</evidence>
<dbReference type="Proteomes" id="UP000272942">
    <property type="component" value="Unassembled WGS sequence"/>
</dbReference>
<keyword evidence="6 9" id="KW-0406">Ion transport</keyword>
<keyword evidence="5 9" id="KW-1133">Transmembrane helix</keyword>
<comment type="similarity">
    <text evidence="9">Belongs to the pannexin family.</text>
</comment>
<evidence type="ECO:0000256" key="3">
    <source>
        <dbReference type="ARBA" id="ARBA00022475"/>
    </source>
</evidence>
<evidence type="ECO:0000256" key="7">
    <source>
        <dbReference type="ARBA" id="ARBA00023136"/>
    </source>
</evidence>
<feature type="transmembrane region" description="Helical" evidence="9">
    <location>
        <begin position="6"/>
        <end position="29"/>
    </location>
</feature>
<dbReference type="WBParaSite" id="ECPE_0000908101-mRNA-1">
    <property type="protein sequence ID" value="ECPE_0000908101-mRNA-1"/>
    <property type="gene ID" value="ECPE_0000908101"/>
</dbReference>
<dbReference type="GO" id="GO:0005921">
    <property type="term" value="C:gap junction"/>
    <property type="evidence" value="ECO:0007669"/>
    <property type="project" value="UniProtKB-UniRule"/>
</dbReference>
<evidence type="ECO:0000256" key="9">
    <source>
        <dbReference type="RuleBase" id="RU010713"/>
    </source>
</evidence>
<dbReference type="GO" id="GO:0005886">
    <property type="term" value="C:plasma membrane"/>
    <property type="evidence" value="ECO:0007669"/>
    <property type="project" value="UniProtKB-SubCell"/>
</dbReference>
<evidence type="ECO:0000256" key="8">
    <source>
        <dbReference type="ARBA" id="ARBA00023303"/>
    </source>
</evidence>
<keyword evidence="2 9" id="KW-0813">Transport</keyword>
<dbReference type="GO" id="GO:0034220">
    <property type="term" value="P:monoatomic ion transmembrane transport"/>
    <property type="evidence" value="ECO:0007669"/>
    <property type="project" value="UniProtKB-KW"/>
</dbReference>
<protein>
    <recommendedName>
        <fullName evidence="9">Innexin</fullName>
    </recommendedName>
</protein>
<dbReference type="PANTHER" id="PTHR11893:SF36">
    <property type="entry name" value="INNEXIN-5"/>
    <property type="match status" value="1"/>
</dbReference>
<dbReference type="AlphaFoldDB" id="A0A183AQ18"/>
<evidence type="ECO:0000256" key="1">
    <source>
        <dbReference type="ARBA" id="ARBA00004651"/>
    </source>
</evidence>
<feature type="compositionally biased region" description="Polar residues" evidence="10">
    <location>
        <begin position="218"/>
        <end position="244"/>
    </location>
</feature>
<proteinExistence type="inferred from homology"/>
<keyword evidence="8 9" id="KW-0407">Ion channel</keyword>
<keyword evidence="3" id="KW-1003">Cell membrane</keyword>
<dbReference type="EMBL" id="UZAN01046851">
    <property type="protein sequence ID" value="VDP84680.1"/>
    <property type="molecule type" value="Genomic_DNA"/>
</dbReference>
<name>A0A183AQ18_9TREM</name>